<evidence type="ECO:0000256" key="6">
    <source>
        <dbReference type="ARBA" id="ARBA00037968"/>
    </source>
</evidence>
<keyword evidence="5 7" id="KW-0472">Membrane</keyword>
<keyword evidence="3 7" id="KW-0812">Transmembrane</keyword>
<keyword evidence="2" id="KW-0813">Transport</keyword>
<dbReference type="PROSITE" id="PS50850">
    <property type="entry name" value="MFS"/>
    <property type="match status" value="1"/>
</dbReference>
<organism evidence="9 10">
    <name type="scientific">Mortierella isabellina</name>
    <name type="common">Filamentous fungus</name>
    <name type="synonym">Umbelopsis isabellina</name>
    <dbReference type="NCBI Taxonomy" id="91625"/>
    <lineage>
        <taxon>Eukaryota</taxon>
        <taxon>Fungi</taxon>
        <taxon>Fungi incertae sedis</taxon>
        <taxon>Mucoromycota</taxon>
        <taxon>Mucoromycotina</taxon>
        <taxon>Umbelopsidomycetes</taxon>
        <taxon>Umbelopsidales</taxon>
        <taxon>Umbelopsidaceae</taxon>
        <taxon>Umbelopsis</taxon>
    </lineage>
</organism>
<feature type="transmembrane region" description="Helical" evidence="7">
    <location>
        <begin position="141"/>
        <end position="158"/>
    </location>
</feature>
<comment type="subcellular location">
    <subcellularLocation>
        <location evidence="1">Membrane</location>
        <topology evidence="1">Multi-pass membrane protein</topology>
    </subcellularLocation>
</comment>
<keyword evidence="4 7" id="KW-1133">Transmembrane helix</keyword>
<comment type="similarity">
    <text evidence="6">Belongs to the major facilitator superfamily. Allantoate permease family.</text>
</comment>
<evidence type="ECO:0000259" key="8">
    <source>
        <dbReference type="PROSITE" id="PS50850"/>
    </source>
</evidence>
<gene>
    <name evidence="9" type="ORF">INT43_005102</name>
</gene>
<evidence type="ECO:0000256" key="3">
    <source>
        <dbReference type="ARBA" id="ARBA00022692"/>
    </source>
</evidence>
<proteinExistence type="inferred from homology"/>
<dbReference type="OrthoDB" id="6730379at2759"/>
<dbReference type="PANTHER" id="PTHR43791:SF63">
    <property type="entry name" value="HIGH AFFINITY CYSTEINE TRANSPORTER"/>
    <property type="match status" value="1"/>
</dbReference>
<evidence type="ECO:0000256" key="1">
    <source>
        <dbReference type="ARBA" id="ARBA00004141"/>
    </source>
</evidence>
<keyword evidence="10" id="KW-1185">Reference proteome</keyword>
<comment type="caution">
    <text evidence="9">The sequence shown here is derived from an EMBL/GenBank/DDBJ whole genome shotgun (WGS) entry which is preliminary data.</text>
</comment>
<dbReference type="FunFam" id="1.20.1250.20:FF:000064">
    <property type="entry name" value="MFS allantoate transporter"/>
    <property type="match status" value="1"/>
</dbReference>
<evidence type="ECO:0000256" key="2">
    <source>
        <dbReference type="ARBA" id="ARBA00022448"/>
    </source>
</evidence>
<accession>A0A8H7PGS0</accession>
<dbReference type="GO" id="GO:0016020">
    <property type="term" value="C:membrane"/>
    <property type="evidence" value="ECO:0007669"/>
    <property type="project" value="UniProtKB-SubCell"/>
</dbReference>
<feature type="transmembrane region" description="Helical" evidence="7">
    <location>
        <begin position="458"/>
        <end position="479"/>
    </location>
</feature>
<feature type="transmembrane region" description="Helical" evidence="7">
    <location>
        <begin position="399"/>
        <end position="418"/>
    </location>
</feature>
<dbReference type="InterPro" id="IPR020846">
    <property type="entry name" value="MFS_dom"/>
</dbReference>
<dbReference type="Proteomes" id="UP000654370">
    <property type="component" value="Unassembled WGS sequence"/>
</dbReference>
<dbReference type="SUPFAM" id="SSF103473">
    <property type="entry name" value="MFS general substrate transporter"/>
    <property type="match status" value="1"/>
</dbReference>
<evidence type="ECO:0000256" key="5">
    <source>
        <dbReference type="ARBA" id="ARBA00023136"/>
    </source>
</evidence>
<feature type="transmembrane region" description="Helical" evidence="7">
    <location>
        <begin position="74"/>
        <end position="99"/>
    </location>
</feature>
<evidence type="ECO:0000313" key="10">
    <source>
        <dbReference type="Proteomes" id="UP000654370"/>
    </source>
</evidence>
<feature type="transmembrane region" description="Helical" evidence="7">
    <location>
        <begin position="339"/>
        <end position="359"/>
    </location>
</feature>
<feature type="transmembrane region" description="Helical" evidence="7">
    <location>
        <begin position="111"/>
        <end position="129"/>
    </location>
</feature>
<feature type="transmembrane region" description="Helical" evidence="7">
    <location>
        <begin position="203"/>
        <end position="222"/>
    </location>
</feature>
<dbReference type="InterPro" id="IPR036259">
    <property type="entry name" value="MFS_trans_sf"/>
</dbReference>
<dbReference type="GO" id="GO:0033229">
    <property type="term" value="F:cysteine transmembrane transporter activity"/>
    <property type="evidence" value="ECO:0007669"/>
    <property type="project" value="TreeGrafter"/>
</dbReference>
<name>A0A8H7PGS0_MORIS</name>
<reference evidence="9" key="1">
    <citation type="submission" date="2020-12" db="EMBL/GenBank/DDBJ databases">
        <title>Metabolic potential, ecology and presence of endohyphal bacteria is reflected in genomic diversity of Mucoromycotina.</title>
        <authorList>
            <person name="Muszewska A."/>
            <person name="Okrasinska A."/>
            <person name="Steczkiewicz K."/>
            <person name="Drgas O."/>
            <person name="Orlowska M."/>
            <person name="Perlinska-Lenart U."/>
            <person name="Aleksandrzak-Piekarczyk T."/>
            <person name="Szatraj K."/>
            <person name="Zielenkiewicz U."/>
            <person name="Pilsyk S."/>
            <person name="Malc E."/>
            <person name="Mieczkowski P."/>
            <person name="Kruszewska J.S."/>
            <person name="Biernat P."/>
            <person name="Pawlowska J."/>
        </authorList>
    </citation>
    <scope>NUCLEOTIDE SEQUENCE</scope>
    <source>
        <strain evidence="9">WA0000067209</strain>
    </source>
</reference>
<feature type="transmembrane region" description="Helical" evidence="7">
    <location>
        <begin position="430"/>
        <end position="446"/>
    </location>
</feature>
<dbReference type="InterPro" id="IPR011701">
    <property type="entry name" value="MFS"/>
</dbReference>
<feature type="transmembrane region" description="Helical" evidence="7">
    <location>
        <begin position="366"/>
        <end position="387"/>
    </location>
</feature>
<dbReference type="PANTHER" id="PTHR43791">
    <property type="entry name" value="PERMEASE-RELATED"/>
    <property type="match status" value="1"/>
</dbReference>
<dbReference type="EMBL" id="JAEPQZ010000014">
    <property type="protein sequence ID" value="KAG2173682.1"/>
    <property type="molecule type" value="Genomic_DNA"/>
</dbReference>
<dbReference type="Gene3D" id="1.20.1250.20">
    <property type="entry name" value="MFS general substrate transporter like domains"/>
    <property type="match status" value="2"/>
</dbReference>
<feature type="transmembrane region" description="Helical" evidence="7">
    <location>
        <begin position="302"/>
        <end position="327"/>
    </location>
</feature>
<protein>
    <recommendedName>
        <fullName evidence="8">Major facilitator superfamily (MFS) profile domain-containing protein</fullName>
    </recommendedName>
</protein>
<feature type="transmembrane region" description="Helical" evidence="7">
    <location>
        <begin position="234"/>
        <end position="254"/>
    </location>
</feature>
<evidence type="ECO:0000256" key="4">
    <source>
        <dbReference type="ARBA" id="ARBA00022989"/>
    </source>
</evidence>
<dbReference type="AlphaFoldDB" id="A0A8H7PGS0"/>
<evidence type="ECO:0000256" key="7">
    <source>
        <dbReference type="SAM" id="Phobius"/>
    </source>
</evidence>
<feature type="transmembrane region" description="Helical" evidence="7">
    <location>
        <begin position="170"/>
        <end position="191"/>
    </location>
</feature>
<evidence type="ECO:0000313" key="9">
    <source>
        <dbReference type="EMBL" id="KAG2173682.1"/>
    </source>
</evidence>
<feature type="domain" description="Major facilitator superfamily (MFS) profile" evidence="8">
    <location>
        <begin position="74"/>
        <end position="484"/>
    </location>
</feature>
<dbReference type="Pfam" id="PF07690">
    <property type="entry name" value="MFS_1"/>
    <property type="match status" value="1"/>
</dbReference>
<sequence>MGSPAEEDGRSVHSQLSEHKGVTYLEQVFSGGEKSNMADYDRIDPEVAKYASEKAIHIDEETNKRLKRMIDKRILLVMCATYFLQSLDKATLSFSAIMGLQKDTGLVGQEYAWLSTCIYIGILVVEYPMNWTIQRVPVAKFLAFCIICWAAVLCFHALCKNFVSLLVVRTLLGIFESACQPAFLALSSMWYKREEQALTVTYWFMMNGFQQIFGGLLAYAFTNITTGPLKSWQWLFLSYGIISVFWGIFVLWYLPDSPMRAKCFSEEDKKLMVERVRSNQTGLQNRKFRKDQAIEALKDPQVYCYGLIQLFTTLPQSGIGAFANIIINSLGFSVLDTQLLAMVLGVLIMAMPLTSAYLVKKYNQTTLTMVGFLIPSIIGTIVLMTVANIDLATRAGLLVAYYVVLSFWGASTLALTLITKNVGGQTKKSIAVAVNFFCWAAGNAIGPQVFQSQYAPRYFSAFTVHLICYVCAIATLLYLRYHFKKMNAKKAEYLEGKGKGKDTDYLKSFDDLTDRQNPNFTYIY</sequence>